<evidence type="ECO:0000256" key="2">
    <source>
        <dbReference type="ARBA" id="ARBA00006980"/>
    </source>
</evidence>
<dbReference type="GO" id="GO:0009279">
    <property type="term" value="C:cell outer membrane"/>
    <property type="evidence" value="ECO:0007669"/>
    <property type="project" value="UniProtKB-SubCell"/>
</dbReference>
<accession>A0A845UXM3</accession>
<sequence>MKFQFLPFATVFLLAACSSTPHKTVPEEGEQVRVTGDAAPVAVEPDDEILLGAPDDADESSSEAAFSESERFPGSGLFIDDSVTRPRAEPPGEDGEITLNFEGQGIQEVVQAVLGHLFQENYTIAPGVSGEVTFATARPLTREQVMPVLEMLLRWNGATLIWREGRYHVLPINEAVRGNLVPRFDSAENGRGYEVMVVPLSYIAPSQMAEVLEPYAREDGVFRADNARSLLFLAGTPYELRNYLQIIETFDVDWLAGMSVGMFSLERIEVAELLPELEAVFGEGGETPLAGMFRFLPLERLNALMVITPNEEYLDKAERWIRRLDRSSPEAGSRLYVYRVKNLEADVLAGYLGDIFGTSGSRSANQRADRGDLAPGMEPASVSSVGEFQRSRGEQSEGEDQPRATEGGLALGDNEDVRVTAVTETNSLLIQSSPSQYDAILSAIQRLDEEPLQVLVEAQVLIVELTDQLRYGVSWFLANEGPEQGGPSLPDGFAPSRDQNALIFGAGTNVLGTVTRRAVDRTFVAATIDALETVSNVRTISSPSLMVRNNSSANINVGNQLPVQSTSFIGGSVGSTGSTIGNVQFISTGVTLNVTPRVNPGGLVYLEIRQEVSSPGAPGVGDNPTVNTRSIETDVAVQSGQTVMLGGLIQDEETESRSGVPGLQRIPGLGALFRQSRNDMTRTETLVLITPSVIESTERLQEVSDEMTREFRGLRPLRDRRLD</sequence>
<name>A0A845UXM3_9GAMM</name>
<dbReference type="PRINTS" id="PR01032">
    <property type="entry name" value="PHAGEIV"/>
</dbReference>
<dbReference type="InterPro" id="IPR050810">
    <property type="entry name" value="Bact_Secretion_Sys_Channel"/>
</dbReference>
<dbReference type="InterPro" id="IPR013356">
    <property type="entry name" value="T2SS_GspD"/>
</dbReference>
<dbReference type="Pfam" id="PF21305">
    <property type="entry name" value="type_II_gspD_N0"/>
    <property type="match status" value="1"/>
</dbReference>
<dbReference type="GO" id="GO:0015627">
    <property type="term" value="C:type II protein secretion system complex"/>
    <property type="evidence" value="ECO:0007669"/>
    <property type="project" value="InterPro"/>
</dbReference>
<evidence type="ECO:0000256" key="8">
    <source>
        <dbReference type="ARBA" id="ARBA00023136"/>
    </source>
</evidence>
<evidence type="ECO:0000259" key="14">
    <source>
        <dbReference type="Pfam" id="PF21305"/>
    </source>
</evidence>
<keyword evidence="3 10" id="KW-0813">Transport</keyword>
<evidence type="ECO:0000256" key="4">
    <source>
        <dbReference type="ARBA" id="ARBA00022452"/>
    </source>
</evidence>
<dbReference type="Proteomes" id="UP000484885">
    <property type="component" value="Unassembled WGS sequence"/>
</dbReference>
<keyword evidence="5" id="KW-0812">Transmembrane</keyword>
<keyword evidence="9" id="KW-0998">Cell outer membrane</keyword>
<dbReference type="Pfam" id="PF03958">
    <property type="entry name" value="Secretin_N"/>
    <property type="match status" value="3"/>
</dbReference>
<reference evidence="15 16" key="1">
    <citation type="submission" date="2020-02" db="EMBL/GenBank/DDBJ databases">
        <authorList>
            <person name="Zhang X.-Y."/>
        </authorList>
    </citation>
    <scope>NUCLEOTIDE SEQUENCE [LARGE SCALE GENOMIC DNA]</scope>
    <source>
        <strain evidence="15 16">C33</strain>
    </source>
</reference>
<dbReference type="Gene3D" id="3.55.50.30">
    <property type="match status" value="1"/>
</dbReference>
<feature type="domain" description="NolW-like" evidence="13">
    <location>
        <begin position="196"/>
        <end position="254"/>
    </location>
</feature>
<keyword evidence="4" id="KW-1134">Transmembrane beta strand</keyword>
<comment type="subcellular location">
    <subcellularLocation>
        <location evidence="1 10">Cell outer membrane</location>
    </subcellularLocation>
</comment>
<keyword evidence="7" id="KW-0653">Protein transport</keyword>
<proteinExistence type="inferred from homology"/>
<evidence type="ECO:0000259" key="13">
    <source>
        <dbReference type="Pfam" id="PF03958"/>
    </source>
</evidence>
<dbReference type="RefSeq" id="WP_164210384.1">
    <property type="nucleotide sequence ID" value="NZ_JAAGSC010000034.1"/>
</dbReference>
<feature type="domain" description="NolW-like" evidence="13">
    <location>
        <begin position="337"/>
        <end position="453"/>
    </location>
</feature>
<feature type="compositionally biased region" description="Basic and acidic residues" evidence="11">
    <location>
        <begin position="389"/>
        <end position="403"/>
    </location>
</feature>
<dbReference type="Pfam" id="PF00263">
    <property type="entry name" value="Secretin"/>
    <property type="match status" value="1"/>
</dbReference>
<comment type="caution">
    <text evidence="15">The sequence shown here is derived from an EMBL/GenBank/DDBJ whole genome shotgun (WGS) entry which is preliminary data.</text>
</comment>
<dbReference type="EMBL" id="JAAGSC010000034">
    <property type="protein sequence ID" value="NDY94972.1"/>
    <property type="molecule type" value="Genomic_DNA"/>
</dbReference>
<evidence type="ECO:0000259" key="12">
    <source>
        <dbReference type="Pfam" id="PF00263"/>
    </source>
</evidence>
<evidence type="ECO:0000313" key="15">
    <source>
        <dbReference type="EMBL" id="NDY94972.1"/>
    </source>
</evidence>
<evidence type="ECO:0000256" key="9">
    <source>
        <dbReference type="ARBA" id="ARBA00023237"/>
    </source>
</evidence>
<dbReference type="InterPro" id="IPR005644">
    <property type="entry name" value="NolW-like"/>
</dbReference>
<keyword evidence="16" id="KW-1185">Reference proteome</keyword>
<comment type="similarity">
    <text evidence="2">Belongs to the bacterial secretin family. GSP D subfamily.</text>
</comment>
<dbReference type="PROSITE" id="PS51257">
    <property type="entry name" value="PROKAR_LIPOPROTEIN"/>
    <property type="match status" value="1"/>
</dbReference>
<dbReference type="AlphaFoldDB" id="A0A845UXM3"/>
<evidence type="ECO:0000256" key="5">
    <source>
        <dbReference type="ARBA" id="ARBA00022692"/>
    </source>
</evidence>
<dbReference type="GO" id="GO:0015628">
    <property type="term" value="P:protein secretion by the type II secretion system"/>
    <property type="evidence" value="ECO:0007669"/>
    <property type="project" value="InterPro"/>
</dbReference>
<evidence type="ECO:0000256" key="10">
    <source>
        <dbReference type="RuleBase" id="RU004004"/>
    </source>
</evidence>
<dbReference type="InterPro" id="IPR004846">
    <property type="entry name" value="T2SS/T3SS_dom"/>
</dbReference>
<evidence type="ECO:0000256" key="7">
    <source>
        <dbReference type="ARBA" id="ARBA00022927"/>
    </source>
</evidence>
<dbReference type="PANTHER" id="PTHR30332:SF25">
    <property type="entry name" value="SECRETIN XPSD"/>
    <property type="match status" value="1"/>
</dbReference>
<dbReference type="Gene3D" id="3.30.1370.120">
    <property type="match status" value="3"/>
</dbReference>
<gene>
    <name evidence="15" type="primary">gspD</name>
    <name evidence="15" type="ORF">G3I74_04435</name>
</gene>
<protein>
    <submittedName>
        <fullName evidence="15">Type II secretion system secretin GspD</fullName>
    </submittedName>
</protein>
<feature type="compositionally biased region" description="Acidic residues" evidence="11">
    <location>
        <begin position="52"/>
        <end position="61"/>
    </location>
</feature>
<keyword evidence="6" id="KW-0732">Signal</keyword>
<keyword evidence="8" id="KW-0472">Membrane</keyword>
<feature type="region of interest" description="Disordered" evidence="11">
    <location>
        <begin position="52"/>
        <end position="95"/>
    </location>
</feature>
<evidence type="ECO:0000256" key="1">
    <source>
        <dbReference type="ARBA" id="ARBA00004442"/>
    </source>
</evidence>
<evidence type="ECO:0000256" key="3">
    <source>
        <dbReference type="ARBA" id="ARBA00022448"/>
    </source>
</evidence>
<dbReference type="InterPro" id="IPR049371">
    <property type="entry name" value="GspD-like_N0"/>
</dbReference>
<dbReference type="NCBIfam" id="TIGR02517">
    <property type="entry name" value="type_II_gspD"/>
    <property type="match status" value="1"/>
</dbReference>
<dbReference type="PRINTS" id="PR00811">
    <property type="entry name" value="BCTERIALGSPD"/>
</dbReference>
<feature type="region of interest" description="Disordered" evidence="11">
    <location>
        <begin position="361"/>
        <end position="412"/>
    </location>
</feature>
<feature type="domain" description="Type II/III secretion system secretin-like" evidence="12">
    <location>
        <begin position="530"/>
        <end position="695"/>
    </location>
</feature>
<dbReference type="InterPro" id="IPR038591">
    <property type="entry name" value="NolW-like_sf"/>
</dbReference>
<evidence type="ECO:0000256" key="6">
    <source>
        <dbReference type="ARBA" id="ARBA00022729"/>
    </source>
</evidence>
<organism evidence="15 16">
    <name type="scientific">Wenzhouxiangella limi</name>
    <dbReference type="NCBI Taxonomy" id="2707351"/>
    <lineage>
        <taxon>Bacteria</taxon>
        <taxon>Pseudomonadati</taxon>
        <taxon>Pseudomonadota</taxon>
        <taxon>Gammaproteobacteria</taxon>
        <taxon>Chromatiales</taxon>
        <taxon>Wenzhouxiangellaceae</taxon>
        <taxon>Wenzhouxiangella</taxon>
    </lineage>
</organism>
<evidence type="ECO:0000256" key="11">
    <source>
        <dbReference type="SAM" id="MobiDB-lite"/>
    </source>
</evidence>
<evidence type="ECO:0000313" key="16">
    <source>
        <dbReference type="Proteomes" id="UP000484885"/>
    </source>
</evidence>
<dbReference type="InterPro" id="IPR001775">
    <property type="entry name" value="GspD/PilQ"/>
</dbReference>
<feature type="domain" description="GspD-like N0" evidence="14">
    <location>
        <begin position="99"/>
        <end position="163"/>
    </location>
</feature>
<dbReference type="PANTHER" id="PTHR30332">
    <property type="entry name" value="PROBABLE GENERAL SECRETION PATHWAY PROTEIN D"/>
    <property type="match status" value="1"/>
</dbReference>
<feature type="domain" description="NolW-like" evidence="13">
    <location>
        <begin position="262"/>
        <end position="328"/>
    </location>
</feature>